<feature type="compositionally biased region" description="Basic and acidic residues" evidence="1">
    <location>
        <begin position="305"/>
        <end position="314"/>
    </location>
</feature>
<dbReference type="EMBL" id="KQ086415">
    <property type="protein sequence ID" value="KLO04863.1"/>
    <property type="molecule type" value="Genomic_DNA"/>
</dbReference>
<dbReference type="AlphaFoldDB" id="A0A0H2R5V9"/>
<gene>
    <name evidence="2" type="ORF">SCHPADRAFT_896715</name>
</gene>
<dbReference type="Proteomes" id="UP000053477">
    <property type="component" value="Unassembled WGS sequence"/>
</dbReference>
<evidence type="ECO:0000313" key="3">
    <source>
        <dbReference type="Proteomes" id="UP000053477"/>
    </source>
</evidence>
<protein>
    <submittedName>
        <fullName evidence="2">Uncharacterized protein</fullName>
    </submittedName>
</protein>
<name>A0A0H2R5V9_9AGAM</name>
<accession>A0A0H2R5V9</accession>
<keyword evidence="3" id="KW-1185">Reference proteome</keyword>
<proteinExistence type="predicted"/>
<feature type="compositionally biased region" description="Polar residues" evidence="1">
    <location>
        <begin position="315"/>
        <end position="325"/>
    </location>
</feature>
<reference evidence="2 3" key="1">
    <citation type="submission" date="2015-04" db="EMBL/GenBank/DDBJ databases">
        <title>Complete genome sequence of Schizopora paradoxa KUC8140, a cosmopolitan wood degrader in East Asia.</title>
        <authorList>
            <consortium name="DOE Joint Genome Institute"/>
            <person name="Min B."/>
            <person name="Park H."/>
            <person name="Jang Y."/>
            <person name="Kim J.-J."/>
            <person name="Kim K.H."/>
            <person name="Pangilinan J."/>
            <person name="Lipzen A."/>
            <person name="Riley R."/>
            <person name="Grigoriev I.V."/>
            <person name="Spatafora J.W."/>
            <person name="Choi I.-G."/>
        </authorList>
    </citation>
    <scope>NUCLEOTIDE SEQUENCE [LARGE SCALE GENOMIC DNA]</scope>
    <source>
        <strain evidence="2 3">KUC8140</strain>
    </source>
</reference>
<sequence length="325" mass="35955">MELRVYRCFSAKMAHEERTEDVMRHVEGPSQPHVRMSFPKPSDVSSTGERRLCAAIAVTVFELSRWFAIPLPSSCTRRSWAVHDGMHRERASVDVDVAVLPYTSTAFACASPDIVPSPHDSDDRELANVVAVVALSISLSRVITRRLPMLAIAVPCSAIPIQLHRHLPSLCVHEDKTACERTGHWAVGVLRLVVIISASQSWRFRAGELSASRREGGGACMSFGGEDDTVVVIQRCRPWGRVAEEKLEELDILLTLNFSFISLSLPFSGGSPSHPHSLYNPVCAFYPSESLDTMYWSDDDIDGTSEERGEKDATRQNVDAFNDAS</sequence>
<evidence type="ECO:0000256" key="1">
    <source>
        <dbReference type="SAM" id="MobiDB-lite"/>
    </source>
</evidence>
<organism evidence="2 3">
    <name type="scientific">Schizopora paradoxa</name>
    <dbReference type="NCBI Taxonomy" id="27342"/>
    <lineage>
        <taxon>Eukaryota</taxon>
        <taxon>Fungi</taxon>
        <taxon>Dikarya</taxon>
        <taxon>Basidiomycota</taxon>
        <taxon>Agaricomycotina</taxon>
        <taxon>Agaricomycetes</taxon>
        <taxon>Hymenochaetales</taxon>
        <taxon>Schizoporaceae</taxon>
        <taxon>Schizopora</taxon>
    </lineage>
</organism>
<evidence type="ECO:0000313" key="2">
    <source>
        <dbReference type="EMBL" id="KLO04863.1"/>
    </source>
</evidence>
<dbReference type="InParanoid" id="A0A0H2R5V9"/>
<feature type="region of interest" description="Disordered" evidence="1">
    <location>
        <begin position="297"/>
        <end position="325"/>
    </location>
</feature>